<name>A0ABN9TA13_9DINO</name>
<organism evidence="2 3">
    <name type="scientific">Prorocentrum cordatum</name>
    <dbReference type="NCBI Taxonomy" id="2364126"/>
    <lineage>
        <taxon>Eukaryota</taxon>
        <taxon>Sar</taxon>
        <taxon>Alveolata</taxon>
        <taxon>Dinophyceae</taxon>
        <taxon>Prorocentrales</taxon>
        <taxon>Prorocentraceae</taxon>
        <taxon>Prorocentrum</taxon>
    </lineage>
</organism>
<dbReference type="EMBL" id="CAUYUJ010014502">
    <property type="protein sequence ID" value="CAK0842020.1"/>
    <property type="molecule type" value="Genomic_DNA"/>
</dbReference>
<dbReference type="InterPro" id="IPR012674">
    <property type="entry name" value="Calycin"/>
</dbReference>
<evidence type="ECO:0000313" key="2">
    <source>
        <dbReference type="EMBL" id="CAK0842020.1"/>
    </source>
</evidence>
<dbReference type="SUPFAM" id="SSF50814">
    <property type="entry name" value="Lipocalins"/>
    <property type="match status" value="1"/>
</dbReference>
<protein>
    <submittedName>
        <fullName evidence="2">Uncharacterized protein</fullName>
    </submittedName>
</protein>
<sequence length="168" mass="18940">MLMELETSLVQRKALASVGFGVGLQSVHVEQHTNEIRIDSRYLSGKVEMPRPRSTSNIYRTDGIEQYLTDLDGRTVRTRVTWDGQVLSMDSERVWSSRPLPSTRRYLQGDGEELVLEQTSLTTGVSVKQIFRRCESPAAEDLRSPAWSSPRDPSGQGQSAQSFRPRRG</sequence>
<evidence type="ECO:0000313" key="3">
    <source>
        <dbReference type="Proteomes" id="UP001189429"/>
    </source>
</evidence>
<feature type="region of interest" description="Disordered" evidence="1">
    <location>
        <begin position="137"/>
        <end position="168"/>
    </location>
</feature>
<reference evidence="2" key="1">
    <citation type="submission" date="2023-10" db="EMBL/GenBank/DDBJ databases">
        <authorList>
            <person name="Chen Y."/>
            <person name="Shah S."/>
            <person name="Dougan E. K."/>
            <person name="Thang M."/>
            <person name="Chan C."/>
        </authorList>
    </citation>
    <scope>NUCLEOTIDE SEQUENCE [LARGE SCALE GENOMIC DNA]</scope>
</reference>
<accession>A0ABN9TA13</accession>
<comment type="caution">
    <text evidence="2">The sequence shown here is derived from an EMBL/GenBank/DDBJ whole genome shotgun (WGS) entry which is preliminary data.</text>
</comment>
<dbReference type="Proteomes" id="UP001189429">
    <property type="component" value="Unassembled WGS sequence"/>
</dbReference>
<gene>
    <name evidence="2" type="ORF">PCOR1329_LOCUS37068</name>
</gene>
<evidence type="ECO:0000256" key="1">
    <source>
        <dbReference type="SAM" id="MobiDB-lite"/>
    </source>
</evidence>
<keyword evidence="3" id="KW-1185">Reference proteome</keyword>
<proteinExistence type="predicted"/>
<dbReference type="Gene3D" id="2.40.128.20">
    <property type="match status" value="1"/>
</dbReference>